<name>A0A6C0CMU7_9ZZZZ</name>
<protein>
    <submittedName>
        <fullName evidence="1">Uncharacterized protein</fullName>
    </submittedName>
</protein>
<dbReference type="AlphaFoldDB" id="A0A6C0CMU7"/>
<accession>A0A6C0CMU7</accession>
<organism evidence="1">
    <name type="scientific">viral metagenome</name>
    <dbReference type="NCBI Taxonomy" id="1070528"/>
    <lineage>
        <taxon>unclassified sequences</taxon>
        <taxon>metagenomes</taxon>
        <taxon>organismal metagenomes</taxon>
    </lineage>
</organism>
<proteinExistence type="predicted"/>
<dbReference type="EMBL" id="MN739448">
    <property type="protein sequence ID" value="QHT04994.1"/>
    <property type="molecule type" value="Genomic_DNA"/>
</dbReference>
<evidence type="ECO:0000313" key="1">
    <source>
        <dbReference type="EMBL" id="QHT04994.1"/>
    </source>
</evidence>
<reference evidence="1" key="1">
    <citation type="journal article" date="2020" name="Nature">
        <title>Giant virus diversity and host interactions through global metagenomics.</title>
        <authorList>
            <person name="Schulz F."/>
            <person name="Roux S."/>
            <person name="Paez-Espino D."/>
            <person name="Jungbluth S."/>
            <person name="Walsh D.A."/>
            <person name="Denef V.J."/>
            <person name="McMahon K.D."/>
            <person name="Konstantinidis K.T."/>
            <person name="Eloe-Fadrosh E.A."/>
            <person name="Kyrpides N.C."/>
            <person name="Woyke T."/>
        </authorList>
    </citation>
    <scope>NUCLEOTIDE SEQUENCE</scope>
    <source>
        <strain evidence="1">GVMAG-M-3300021354-14</strain>
    </source>
</reference>
<sequence length="119" mass="13035">MAATPSSYRFWSMEVFLDGRNVRLVNFAQNAVHARKRMLASVNPNRNLKDGATEKKADAFVTNYSGESAADVLKGTSFTVTTKKAKDEAGVSVTYDNIKDAVSNGWLEYEHGSVLLVSV</sequence>